<dbReference type="SUPFAM" id="SSF55021">
    <property type="entry name" value="ACT-like"/>
    <property type="match status" value="2"/>
</dbReference>
<dbReference type="PANTHER" id="PTHR40099">
    <property type="entry name" value="ACETOLACTATE SYNTHASE, SMALL SUBUNIT"/>
    <property type="match status" value="1"/>
</dbReference>
<accession>A0A9D1LQ85</accession>
<evidence type="ECO:0000313" key="3">
    <source>
        <dbReference type="Proteomes" id="UP000824123"/>
    </source>
</evidence>
<dbReference type="Pfam" id="PF19571">
    <property type="entry name" value="ACT_8"/>
    <property type="match status" value="1"/>
</dbReference>
<reference evidence="2" key="1">
    <citation type="submission" date="2020-10" db="EMBL/GenBank/DDBJ databases">
        <authorList>
            <person name="Gilroy R."/>
        </authorList>
    </citation>
    <scope>NUCLEOTIDE SEQUENCE</scope>
    <source>
        <strain evidence="2">ChiSxjej2B14-8506</strain>
    </source>
</reference>
<organism evidence="2 3">
    <name type="scientific">Candidatus Fimadaptatus faecigallinarum</name>
    <dbReference type="NCBI Taxonomy" id="2840814"/>
    <lineage>
        <taxon>Bacteria</taxon>
        <taxon>Bacillati</taxon>
        <taxon>Bacillota</taxon>
        <taxon>Clostridia</taxon>
        <taxon>Eubacteriales</taxon>
        <taxon>Candidatus Fimadaptatus</taxon>
    </lineage>
</organism>
<dbReference type="AlphaFoldDB" id="A0A9D1LQ85"/>
<protein>
    <submittedName>
        <fullName evidence="2">Acetolactate synthase</fullName>
    </submittedName>
</protein>
<dbReference type="PROSITE" id="PS51671">
    <property type="entry name" value="ACT"/>
    <property type="match status" value="1"/>
</dbReference>
<evidence type="ECO:0000259" key="1">
    <source>
        <dbReference type="PROSITE" id="PS51671"/>
    </source>
</evidence>
<gene>
    <name evidence="2" type="ORF">IAC59_01920</name>
</gene>
<sequence>MFVKQVSIFLENTKGSLKKVTQLLRENGIDLIALSIADTRDFGILRTIVSDTEKAVEIVRNAGYAVKLTDVLAVAVPDRPGGLDDVLDLLDEHDIAIEYLYSFVRTSGDHALIIFRVENLEAASEALTKAGIQLLMQEQVRTL</sequence>
<feature type="domain" description="ACT" evidence="1">
    <location>
        <begin position="71"/>
        <end position="143"/>
    </location>
</feature>
<dbReference type="InterPro" id="IPR045865">
    <property type="entry name" value="ACT-like_dom_sf"/>
</dbReference>
<comment type="caution">
    <text evidence="2">The sequence shown here is derived from an EMBL/GenBank/DDBJ whole genome shotgun (WGS) entry which is preliminary data.</text>
</comment>
<dbReference type="InterPro" id="IPR002912">
    <property type="entry name" value="ACT_dom"/>
</dbReference>
<dbReference type="Gene3D" id="3.30.2130.10">
    <property type="entry name" value="VC0802-like"/>
    <property type="match status" value="1"/>
</dbReference>
<evidence type="ECO:0000313" key="2">
    <source>
        <dbReference type="EMBL" id="HIU46001.1"/>
    </source>
</evidence>
<dbReference type="PANTHER" id="PTHR40099:SF1">
    <property type="entry name" value="ACETOLACTATE SYNTHASE, SMALL SUBUNIT"/>
    <property type="match status" value="1"/>
</dbReference>
<dbReference type="CDD" id="cd04882">
    <property type="entry name" value="ACT_Bt0572_2"/>
    <property type="match status" value="1"/>
</dbReference>
<dbReference type="InterPro" id="IPR045739">
    <property type="entry name" value="ACT_dom_pair"/>
</dbReference>
<dbReference type="Proteomes" id="UP000824123">
    <property type="component" value="Unassembled WGS sequence"/>
</dbReference>
<proteinExistence type="predicted"/>
<name>A0A9D1LQ85_9FIRM</name>
<dbReference type="EMBL" id="DVNK01000014">
    <property type="protein sequence ID" value="HIU46001.1"/>
    <property type="molecule type" value="Genomic_DNA"/>
</dbReference>
<reference evidence="2" key="2">
    <citation type="journal article" date="2021" name="PeerJ">
        <title>Extensive microbial diversity within the chicken gut microbiome revealed by metagenomics and culture.</title>
        <authorList>
            <person name="Gilroy R."/>
            <person name="Ravi A."/>
            <person name="Getino M."/>
            <person name="Pursley I."/>
            <person name="Horton D.L."/>
            <person name="Alikhan N.F."/>
            <person name="Baker D."/>
            <person name="Gharbi K."/>
            <person name="Hall N."/>
            <person name="Watson M."/>
            <person name="Adriaenssens E.M."/>
            <person name="Foster-Nyarko E."/>
            <person name="Jarju S."/>
            <person name="Secka A."/>
            <person name="Antonio M."/>
            <person name="Oren A."/>
            <person name="Chaudhuri R.R."/>
            <person name="La Ragione R."/>
            <person name="Hildebrand F."/>
            <person name="Pallen M.J."/>
        </authorList>
    </citation>
    <scope>NUCLEOTIDE SEQUENCE</scope>
    <source>
        <strain evidence="2">ChiSxjej2B14-8506</strain>
    </source>
</reference>